<protein>
    <recommendedName>
        <fullName evidence="4">Secreted protein</fullName>
    </recommendedName>
</protein>
<evidence type="ECO:0000313" key="2">
    <source>
        <dbReference type="EMBL" id="TWJ12735.1"/>
    </source>
</evidence>
<organism evidence="2 3">
    <name type="scientific">Stackebrandtia albiflava</name>
    <dbReference type="NCBI Taxonomy" id="406432"/>
    <lineage>
        <taxon>Bacteria</taxon>
        <taxon>Bacillati</taxon>
        <taxon>Actinomycetota</taxon>
        <taxon>Actinomycetes</taxon>
        <taxon>Glycomycetales</taxon>
        <taxon>Glycomycetaceae</taxon>
        <taxon>Stackebrandtia</taxon>
    </lineage>
</organism>
<dbReference type="AlphaFoldDB" id="A0A562V4G5"/>
<evidence type="ECO:0000313" key="3">
    <source>
        <dbReference type="Proteomes" id="UP000321617"/>
    </source>
</evidence>
<keyword evidence="1" id="KW-0732">Signal</keyword>
<dbReference type="OrthoDB" id="9897427at2"/>
<keyword evidence="3" id="KW-1185">Reference proteome</keyword>
<dbReference type="RefSeq" id="WP_147140073.1">
    <property type="nucleotide sequence ID" value="NZ_BAABIJ010000002.1"/>
</dbReference>
<dbReference type="Proteomes" id="UP000321617">
    <property type="component" value="Unassembled WGS sequence"/>
</dbReference>
<evidence type="ECO:0000256" key="1">
    <source>
        <dbReference type="SAM" id="SignalP"/>
    </source>
</evidence>
<dbReference type="EMBL" id="VLLL01000006">
    <property type="protein sequence ID" value="TWJ12735.1"/>
    <property type="molecule type" value="Genomic_DNA"/>
</dbReference>
<feature type="chain" id="PRO_5021712544" description="Secreted protein" evidence="1">
    <location>
        <begin position="30"/>
        <end position="81"/>
    </location>
</feature>
<reference evidence="2 3" key="1">
    <citation type="journal article" date="2013" name="Stand. Genomic Sci.">
        <title>Genomic Encyclopedia of Type Strains, Phase I: The one thousand microbial genomes (KMG-I) project.</title>
        <authorList>
            <person name="Kyrpides N.C."/>
            <person name="Woyke T."/>
            <person name="Eisen J.A."/>
            <person name="Garrity G."/>
            <person name="Lilburn T.G."/>
            <person name="Beck B.J."/>
            <person name="Whitman W.B."/>
            <person name="Hugenholtz P."/>
            <person name="Klenk H.P."/>
        </authorList>
    </citation>
    <scope>NUCLEOTIDE SEQUENCE [LARGE SCALE GENOMIC DNA]</scope>
    <source>
        <strain evidence="2 3">DSM 45044</strain>
    </source>
</reference>
<evidence type="ECO:0008006" key="4">
    <source>
        <dbReference type="Google" id="ProtNLM"/>
    </source>
</evidence>
<comment type="caution">
    <text evidence="2">The sequence shown here is derived from an EMBL/GenBank/DDBJ whole genome shotgun (WGS) entry which is preliminary data.</text>
</comment>
<sequence>MTNSWARKTLAVAALATGAILFAGGTAQASEAAPVVEGGWSDDQNAGNICGNVMAHDSIVVNFVDCDATNVDDSWGLLDVL</sequence>
<feature type="signal peptide" evidence="1">
    <location>
        <begin position="1"/>
        <end position="29"/>
    </location>
</feature>
<proteinExistence type="predicted"/>
<gene>
    <name evidence="2" type="ORF">LX16_3499</name>
</gene>
<name>A0A562V4G5_9ACTN</name>
<accession>A0A562V4G5</accession>